<proteinExistence type="inferred from homology"/>
<dbReference type="InterPro" id="IPR003265">
    <property type="entry name" value="HhH-GPD_domain"/>
</dbReference>
<evidence type="ECO:0000259" key="12">
    <source>
        <dbReference type="SMART" id="SM00478"/>
    </source>
</evidence>
<evidence type="ECO:0000256" key="9">
    <source>
        <dbReference type="ARBA" id="ARBA00023295"/>
    </source>
</evidence>
<feature type="domain" description="HhH-GPD" evidence="12">
    <location>
        <begin position="100"/>
        <end position="248"/>
    </location>
</feature>
<keyword evidence="13" id="KW-0255">Endonuclease</keyword>
<keyword evidence="6 10" id="KW-0408">Iron</keyword>
<evidence type="ECO:0000256" key="3">
    <source>
        <dbReference type="ARBA" id="ARBA00022723"/>
    </source>
</evidence>
<evidence type="ECO:0000256" key="8">
    <source>
        <dbReference type="ARBA" id="ARBA00023204"/>
    </source>
</evidence>
<dbReference type="InterPro" id="IPR011257">
    <property type="entry name" value="DNA_glycosylase"/>
</dbReference>
<accession>A0ABW1EKW3</accession>
<evidence type="ECO:0000256" key="6">
    <source>
        <dbReference type="ARBA" id="ARBA00023004"/>
    </source>
</evidence>
<keyword evidence="4 10" id="KW-0227">DNA damage</keyword>
<comment type="similarity">
    <text evidence="1 10">Belongs to the Nth/MutY family.</text>
</comment>
<dbReference type="PROSITE" id="PS00764">
    <property type="entry name" value="ENDONUCLEASE_III_1"/>
    <property type="match status" value="1"/>
</dbReference>
<evidence type="ECO:0000256" key="10">
    <source>
        <dbReference type="HAMAP-Rule" id="MF_00942"/>
    </source>
</evidence>
<dbReference type="EC" id="4.2.99.18" evidence="10"/>
<reference evidence="14" key="1">
    <citation type="journal article" date="2019" name="Int. J. Syst. Evol. Microbiol.">
        <title>The Global Catalogue of Microorganisms (GCM) 10K type strain sequencing project: providing services to taxonomists for standard genome sequencing and annotation.</title>
        <authorList>
            <consortium name="The Broad Institute Genomics Platform"/>
            <consortium name="The Broad Institute Genome Sequencing Center for Infectious Disease"/>
            <person name="Wu L."/>
            <person name="Ma J."/>
        </authorList>
    </citation>
    <scope>NUCLEOTIDE SEQUENCE [LARGE SCALE GENOMIC DNA]</scope>
    <source>
        <strain evidence="14">JCM 4087</strain>
    </source>
</reference>
<keyword evidence="2 10" id="KW-0004">4Fe-4S</keyword>
<dbReference type="Proteomes" id="UP001596091">
    <property type="component" value="Unassembled WGS sequence"/>
</dbReference>
<sequence>MPAKPAKKSPKKAAKKAPKKTVAAKSASARKQAAKHPLPANRKPAVAKPSAADKERPAAKLEIKPDRVAAILKILAETYADAECALTHRSPWELLVATILSAQCTDARVNMVTPKLFETYPTPKAMSEAPIEAIEQLIRTTGFYHNKAKSIQGAGRVIHEQFRDKVPETMAELLTVPGAARKTASVVLGVSYGKAEGIVVDTHVFRLSRRLGFTKSDTAAKVEQDLMKIIPHDHWIQFSHELIHHGRQICEARKPKCSECPLEQICHAPDKTWSS</sequence>
<dbReference type="Gene3D" id="1.10.340.30">
    <property type="entry name" value="Hypothetical protein, domain 2"/>
    <property type="match status" value="1"/>
</dbReference>
<keyword evidence="7 10" id="KW-0411">Iron-sulfur</keyword>
<feature type="compositionally biased region" description="Basic residues" evidence="11">
    <location>
        <begin position="1"/>
        <end position="19"/>
    </location>
</feature>
<keyword evidence="3 10" id="KW-0479">Metal-binding</keyword>
<feature type="binding site" evidence="10">
    <location>
        <position position="266"/>
    </location>
    <ligand>
        <name>[4Fe-4S] cluster</name>
        <dbReference type="ChEBI" id="CHEBI:49883"/>
    </ligand>
</feature>
<evidence type="ECO:0000256" key="11">
    <source>
        <dbReference type="SAM" id="MobiDB-lite"/>
    </source>
</evidence>
<dbReference type="SMART" id="SM00478">
    <property type="entry name" value="ENDO3c"/>
    <property type="match status" value="1"/>
</dbReference>
<feature type="binding site" evidence="10">
    <location>
        <position position="250"/>
    </location>
    <ligand>
        <name>[4Fe-4S] cluster</name>
        <dbReference type="ChEBI" id="CHEBI:49883"/>
    </ligand>
</feature>
<evidence type="ECO:0000313" key="13">
    <source>
        <dbReference type="EMBL" id="MFC5864889.1"/>
    </source>
</evidence>
<evidence type="ECO:0000256" key="4">
    <source>
        <dbReference type="ARBA" id="ARBA00022763"/>
    </source>
</evidence>
<dbReference type="Gene3D" id="1.10.1670.10">
    <property type="entry name" value="Helix-hairpin-Helix base-excision DNA repair enzymes (C-terminal)"/>
    <property type="match status" value="1"/>
</dbReference>
<feature type="compositionally biased region" description="Low complexity" evidence="11">
    <location>
        <begin position="20"/>
        <end position="31"/>
    </location>
</feature>
<dbReference type="PANTHER" id="PTHR10359:SF18">
    <property type="entry name" value="ENDONUCLEASE III"/>
    <property type="match status" value="1"/>
</dbReference>
<dbReference type="InterPro" id="IPR005759">
    <property type="entry name" value="Nth"/>
</dbReference>
<keyword evidence="5 10" id="KW-0378">Hydrolase</keyword>
<feature type="binding site" evidence="10">
    <location>
        <position position="260"/>
    </location>
    <ligand>
        <name>[4Fe-4S] cluster</name>
        <dbReference type="ChEBI" id="CHEBI:49883"/>
    </ligand>
</feature>
<dbReference type="PANTHER" id="PTHR10359">
    <property type="entry name" value="A/G-SPECIFIC ADENINE GLYCOSYLASE/ENDONUCLEASE III"/>
    <property type="match status" value="1"/>
</dbReference>
<dbReference type="InterPro" id="IPR004035">
    <property type="entry name" value="Endouclease-III_FeS-bd_BS"/>
</dbReference>
<evidence type="ECO:0000256" key="1">
    <source>
        <dbReference type="ARBA" id="ARBA00008343"/>
    </source>
</evidence>
<evidence type="ECO:0000256" key="5">
    <source>
        <dbReference type="ARBA" id="ARBA00022801"/>
    </source>
</evidence>
<keyword evidence="10 13" id="KW-0456">Lyase</keyword>
<protein>
    <recommendedName>
        <fullName evidence="10">Endonuclease III</fullName>
        <ecNumber evidence="10">4.2.99.18</ecNumber>
    </recommendedName>
    <alternativeName>
        <fullName evidence="10">DNA-(apurinic or apyrimidinic site) lyase</fullName>
    </alternativeName>
</protein>
<dbReference type="InterPro" id="IPR023170">
    <property type="entry name" value="HhH_base_excis_C"/>
</dbReference>
<feature type="region of interest" description="Disordered" evidence="11">
    <location>
        <begin position="1"/>
        <end position="59"/>
    </location>
</feature>
<dbReference type="RefSeq" id="WP_317890874.1">
    <property type="nucleotide sequence ID" value="NZ_JAGSYH010000001.1"/>
</dbReference>
<comment type="caution">
    <text evidence="13">The sequence shown here is derived from an EMBL/GenBank/DDBJ whole genome shotgun (WGS) entry which is preliminary data.</text>
</comment>
<gene>
    <name evidence="10 13" type="primary">nth</name>
    <name evidence="13" type="ORF">ACFPT7_21455</name>
</gene>
<dbReference type="SUPFAM" id="SSF48150">
    <property type="entry name" value="DNA-glycosylase"/>
    <property type="match status" value="1"/>
</dbReference>
<name>A0ABW1EKW3_9BACT</name>
<keyword evidence="10" id="KW-0238">DNA-binding</keyword>
<comment type="cofactor">
    <cofactor evidence="10">
        <name>[4Fe-4S] cluster</name>
        <dbReference type="ChEBI" id="CHEBI:49883"/>
    </cofactor>
    <text evidence="10">Binds 1 [4Fe-4S] cluster.</text>
</comment>
<dbReference type="CDD" id="cd00056">
    <property type="entry name" value="ENDO3c"/>
    <property type="match status" value="1"/>
</dbReference>
<organism evidence="13 14">
    <name type="scientific">Acidicapsa dinghuensis</name>
    <dbReference type="NCBI Taxonomy" id="2218256"/>
    <lineage>
        <taxon>Bacteria</taxon>
        <taxon>Pseudomonadati</taxon>
        <taxon>Acidobacteriota</taxon>
        <taxon>Terriglobia</taxon>
        <taxon>Terriglobales</taxon>
        <taxon>Acidobacteriaceae</taxon>
        <taxon>Acidicapsa</taxon>
    </lineage>
</organism>
<keyword evidence="13" id="KW-0540">Nuclease</keyword>
<dbReference type="EMBL" id="JBHSPH010000010">
    <property type="protein sequence ID" value="MFC5864889.1"/>
    <property type="molecule type" value="Genomic_DNA"/>
</dbReference>
<dbReference type="GO" id="GO:0140078">
    <property type="term" value="F:class I DNA-(apurinic or apyrimidinic site) endonuclease activity"/>
    <property type="evidence" value="ECO:0007669"/>
    <property type="project" value="UniProtKB-EC"/>
</dbReference>
<comment type="catalytic activity">
    <reaction evidence="10">
        <text>2'-deoxyribonucleotide-(2'-deoxyribose 5'-phosphate)-2'-deoxyribonucleotide-DNA = a 3'-end 2'-deoxyribonucleotide-(2,3-dehydro-2,3-deoxyribose 5'-phosphate)-DNA + a 5'-end 5'-phospho-2'-deoxyribonucleoside-DNA + H(+)</text>
        <dbReference type="Rhea" id="RHEA:66592"/>
        <dbReference type="Rhea" id="RHEA-COMP:13180"/>
        <dbReference type="Rhea" id="RHEA-COMP:16897"/>
        <dbReference type="Rhea" id="RHEA-COMP:17067"/>
        <dbReference type="ChEBI" id="CHEBI:15378"/>
        <dbReference type="ChEBI" id="CHEBI:136412"/>
        <dbReference type="ChEBI" id="CHEBI:157695"/>
        <dbReference type="ChEBI" id="CHEBI:167181"/>
        <dbReference type="EC" id="4.2.99.18"/>
    </reaction>
</comment>
<dbReference type="Pfam" id="PF00730">
    <property type="entry name" value="HhH-GPD"/>
    <property type="match status" value="1"/>
</dbReference>
<evidence type="ECO:0000256" key="7">
    <source>
        <dbReference type="ARBA" id="ARBA00023014"/>
    </source>
</evidence>
<evidence type="ECO:0000256" key="2">
    <source>
        <dbReference type="ARBA" id="ARBA00022485"/>
    </source>
</evidence>
<comment type="function">
    <text evidence="10">DNA repair enzyme that has both DNA N-glycosylase activity and AP-lyase activity. The DNA N-glycosylase activity releases various damaged pyrimidines from DNA by cleaving the N-glycosidic bond, leaving an AP (apurinic/apyrimidinic) site. The AP-lyase activity cleaves the phosphodiester bond 3' to the AP site by a beta-elimination, leaving a 3'-terminal unsaturated sugar and a product with a terminal 5'-phosphate.</text>
</comment>
<keyword evidence="9 10" id="KW-0326">Glycosidase</keyword>
<dbReference type="NCBIfam" id="TIGR01083">
    <property type="entry name" value="nth"/>
    <property type="match status" value="1"/>
</dbReference>
<keyword evidence="8 10" id="KW-0234">DNA repair</keyword>
<feature type="binding site" evidence="10">
    <location>
        <position position="257"/>
    </location>
    <ligand>
        <name>[4Fe-4S] cluster</name>
        <dbReference type="ChEBI" id="CHEBI:49883"/>
    </ligand>
</feature>
<evidence type="ECO:0000313" key="14">
    <source>
        <dbReference type="Proteomes" id="UP001596091"/>
    </source>
</evidence>
<dbReference type="HAMAP" id="MF_00942">
    <property type="entry name" value="Nth"/>
    <property type="match status" value="1"/>
</dbReference>
<keyword evidence="14" id="KW-1185">Reference proteome</keyword>